<dbReference type="Proteomes" id="UP000612899">
    <property type="component" value="Unassembled WGS sequence"/>
</dbReference>
<keyword evidence="3" id="KW-1185">Reference proteome</keyword>
<reference evidence="2" key="1">
    <citation type="submission" date="2021-01" db="EMBL/GenBank/DDBJ databases">
        <title>Whole genome shotgun sequence of Rhizocola hellebori NBRC 109834.</title>
        <authorList>
            <person name="Komaki H."/>
            <person name="Tamura T."/>
        </authorList>
    </citation>
    <scope>NUCLEOTIDE SEQUENCE</scope>
    <source>
        <strain evidence="2">NBRC 109834</strain>
    </source>
</reference>
<evidence type="ECO:0000313" key="3">
    <source>
        <dbReference type="Proteomes" id="UP000612899"/>
    </source>
</evidence>
<proteinExistence type="predicted"/>
<feature type="region of interest" description="Disordered" evidence="1">
    <location>
        <begin position="252"/>
        <end position="323"/>
    </location>
</feature>
<feature type="compositionally biased region" description="Gly residues" evidence="1">
    <location>
        <begin position="292"/>
        <end position="310"/>
    </location>
</feature>
<protein>
    <submittedName>
        <fullName evidence="2">Uncharacterized protein</fullName>
    </submittedName>
</protein>
<comment type="caution">
    <text evidence="2">The sequence shown here is derived from an EMBL/GenBank/DDBJ whole genome shotgun (WGS) entry which is preliminary data.</text>
</comment>
<accession>A0A8J3Q5U6</accession>
<dbReference type="EMBL" id="BONY01000009">
    <property type="protein sequence ID" value="GIH03818.1"/>
    <property type="molecule type" value="Genomic_DNA"/>
</dbReference>
<sequence>MSSGIATGDRMVAGYRGIEELGTGFVDTIVWAIGVQRYLKVEGFGFGAGLVDGLLLGAPQVGPPPQRLVLGRSPGLTPADSSKALARAENLIAFNAGGFLIPPWLAHFGRGLGWGLWGELKGMWDLGSVLLSGSPVAQLTAGLRAAFDMLEKQPSFGFALGQQIGGDMVKDVMTAAEGNDFGTFVYEVGKVLGPFLLDILGAIISGGAGPLVKRGAKAAVEFGGELAQALTRRVRRGFDDLVEAAELATGSGPEFAYPDGIPGPRSRWDEPPNAVFADKEKLTGPVDRGTGSRSGSGSGSGPSGPDGPDGPGDPFDPRAAGAGAVGTDVVRRIGDYDIPRGHRDIVAQVLANWALDVGSLNRGVLRNSLRSFRGSVWRELVLLDGARIAETWAGRQALAIQALQQLADPQVRQILESLRSGAEQQIVDAFKFTESMHQIINAGGPMVPVRDRIADFFGRRGGVFHTNSAISLARAWRIEKAGMEEIRLVHVTNPIVQMFLSGFEPEFRRLLPEGYRLGHVSRPGWPVGDADLGPHAEILSALELSDIGAVVGTVATSQVGCNNCIAQLTRSYDWLLHLNPKQP</sequence>
<dbReference type="AlphaFoldDB" id="A0A8J3Q5U6"/>
<gene>
    <name evidence="2" type="ORF">Rhe02_18850</name>
</gene>
<evidence type="ECO:0000256" key="1">
    <source>
        <dbReference type="SAM" id="MobiDB-lite"/>
    </source>
</evidence>
<name>A0A8J3Q5U6_9ACTN</name>
<evidence type="ECO:0000313" key="2">
    <source>
        <dbReference type="EMBL" id="GIH03818.1"/>
    </source>
</evidence>
<organism evidence="2 3">
    <name type="scientific">Rhizocola hellebori</name>
    <dbReference type="NCBI Taxonomy" id="1392758"/>
    <lineage>
        <taxon>Bacteria</taxon>
        <taxon>Bacillati</taxon>
        <taxon>Actinomycetota</taxon>
        <taxon>Actinomycetes</taxon>
        <taxon>Micromonosporales</taxon>
        <taxon>Micromonosporaceae</taxon>
        <taxon>Rhizocola</taxon>
    </lineage>
</organism>
<dbReference type="RefSeq" id="WP_203907716.1">
    <property type="nucleotide sequence ID" value="NZ_BONY01000009.1"/>
</dbReference>